<keyword evidence="2" id="KW-1185">Reference proteome</keyword>
<name>A0A483CVN7_9EURY</name>
<dbReference type="SUPFAM" id="SSF52540">
    <property type="entry name" value="P-loop containing nucleoside triphosphate hydrolases"/>
    <property type="match status" value="1"/>
</dbReference>
<dbReference type="InterPro" id="IPR027417">
    <property type="entry name" value="P-loop_NTPase"/>
</dbReference>
<proteinExistence type="predicted"/>
<reference evidence="1 2" key="1">
    <citation type="submission" date="2017-11" db="EMBL/GenBank/DDBJ databases">
        <title>Isolation and Characterization of Methanofollis Species from Methane Seep Offshore SW Taiwan.</title>
        <authorList>
            <person name="Teng N.-H."/>
            <person name="Lai M.-C."/>
            <person name="Chen S.-C."/>
        </authorList>
    </citation>
    <scope>NUCLEOTIDE SEQUENCE [LARGE SCALE GENOMIC DNA]</scope>
    <source>
        <strain evidence="1 2">FWC-SCC2</strain>
    </source>
</reference>
<evidence type="ECO:0008006" key="3">
    <source>
        <dbReference type="Google" id="ProtNLM"/>
    </source>
</evidence>
<dbReference type="RefSeq" id="WP_130645520.1">
    <property type="nucleotide sequence ID" value="NZ_PGCL01000001.1"/>
</dbReference>
<dbReference type="OrthoDB" id="43083at2157"/>
<evidence type="ECO:0000313" key="2">
    <source>
        <dbReference type="Proteomes" id="UP000292580"/>
    </source>
</evidence>
<dbReference type="Gene3D" id="3.40.50.300">
    <property type="entry name" value="P-loop containing nucleotide triphosphate hydrolases"/>
    <property type="match status" value="1"/>
</dbReference>
<gene>
    <name evidence="1" type="ORF">CUJ86_00030</name>
</gene>
<dbReference type="Proteomes" id="UP000292580">
    <property type="component" value="Unassembled WGS sequence"/>
</dbReference>
<dbReference type="AlphaFoldDB" id="A0A483CVN7"/>
<dbReference type="EMBL" id="PGCL01000001">
    <property type="protein sequence ID" value="TAJ45180.1"/>
    <property type="molecule type" value="Genomic_DNA"/>
</dbReference>
<comment type="caution">
    <text evidence="1">The sequence shown here is derived from an EMBL/GenBank/DDBJ whole genome shotgun (WGS) entry which is preliminary data.</text>
</comment>
<accession>A0A483CVN7</accession>
<sequence length="222" mass="25503">MGKKGFFICFTGIDGSGKSTIVNMLVSTLNEKGVPVKYRYNRYVPLLLKPALTLGKLLFFRKEDFFSDYSGYSKAKKKTSKRHPVLATAYRSLLIFDYALQTLVRIKIPVYFGQNIVCDRYIYDTIITDFSVDFNFTDEEIRSSLHSFDFFPRPDRVFLVDVPEEIAFSRKDDVPSVDYLRDRRASYHILASECGMDLIDGSLPLERIRLEVESIARGVANV</sequence>
<organism evidence="1 2">
    <name type="scientific">Methanofollis fontis</name>
    <dbReference type="NCBI Taxonomy" id="2052832"/>
    <lineage>
        <taxon>Archaea</taxon>
        <taxon>Methanobacteriati</taxon>
        <taxon>Methanobacteriota</taxon>
        <taxon>Stenosarchaea group</taxon>
        <taxon>Methanomicrobia</taxon>
        <taxon>Methanomicrobiales</taxon>
        <taxon>Methanomicrobiaceae</taxon>
        <taxon>Methanofollis</taxon>
    </lineage>
</organism>
<evidence type="ECO:0000313" key="1">
    <source>
        <dbReference type="EMBL" id="TAJ45180.1"/>
    </source>
</evidence>
<protein>
    <recommendedName>
        <fullName evidence="3">Thymidylate kinase</fullName>
    </recommendedName>
</protein>